<evidence type="ECO:0000313" key="7">
    <source>
        <dbReference type="Proteomes" id="UP000030980"/>
    </source>
</evidence>
<keyword evidence="3" id="KW-0963">Cytoplasm</keyword>
<dbReference type="InterPro" id="IPR006015">
    <property type="entry name" value="Universal_stress_UspA"/>
</dbReference>
<dbReference type="Gene3D" id="3.40.50.12370">
    <property type="match status" value="1"/>
</dbReference>
<evidence type="ECO:0000256" key="1">
    <source>
        <dbReference type="ARBA" id="ARBA00004496"/>
    </source>
</evidence>
<dbReference type="OrthoDB" id="239260at2"/>
<dbReference type="RefSeq" id="WP_039606010.1">
    <property type="nucleotide sequence ID" value="NZ_FMUP01000001.1"/>
</dbReference>
<evidence type="ECO:0000256" key="2">
    <source>
        <dbReference type="ARBA" id="ARBA00008791"/>
    </source>
</evidence>
<organism evidence="6 7">
    <name type="scientific">Pseudomonas flexibilis</name>
    <dbReference type="NCBI Taxonomy" id="706570"/>
    <lineage>
        <taxon>Bacteria</taxon>
        <taxon>Pseudomonadati</taxon>
        <taxon>Pseudomonadota</taxon>
        <taxon>Gammaproteobacteria</taxon>
        <taxon>Pseudomonadales</taxon>
        <taxon>Pseudomonadaceae</taxon>
        <taxon>Pseudomonas</taxon>
    </lineage>
</organism>
<evidence type="ECO:0000256" key="4">
    <source>
        <dbReference type="ARBA" id="ARBA00037131"/>
    </source>
</evidence>
<dbReference type="PANTHER" id="PTHR47892">
    <property type="entry name" value="UNIVERSAL STRESS PROTEIN E"/>
    <property type="match status" value="1"/>
</dbReference>
<name>A0A0B3C116_9PSED</name>
<dbReference type="Pfam" id="PF00582">
    <property type="entry name" value="Usp"/>
    <property type="match status" value="2"/>
</dbReference>
<dbReference type="GO" id="GO:0005737">
    <property type="term" value="C:cytoplasm"/>
    <property type="evidence" value="ECO:0007669"/>
    <property type="project" value="UniProtKB-SubCell"/>
</dbReference>
<accession>A0A0B3C116</accession>
<dbReference type="EMBL" id="JTAK01000002">
    <property type="protein sequence ID" value="KHO65252.1"/>
    <property type="molecule type" value="Genomic_DNA"/>
</dbReference>
<comment type="subcellular location">
    <subcellularLocation>
        <location evidence="1">Cytoplasm</location>
    </subcellularLocation>
</comment>
<sequence length="307" mass="34436">MKIRQLLVVIDPTQEAQPALQRAAWVARRNGAALELLLCEHQSALEGGLLDGPRLQHARDGLLEQRRAWLEQLAEPLRAEGLTVTCETRWGRPLYKMILARVGELKPDILFRNAYQHSLLQRLLFTSNSWQLIRKCPCPLWLAGAREWQPKRLCAAVDPLHSADKPAALDHQLLAISRELAESLQLQASYVHAYAPLPRTMVFDAELVADYDSYCRKYGEQHRQAFDRLLAGYPGAEGQGHLVEGFAEQAVPRFVEEQDIDLLLMGAIARGHLDNALIGNTAERILEAVRCDLLVVKPQGFGSSDQT</sequence>
<gene>
    <name evidence="6" type="ORF">PT85_03920</name>
</gene>
<comment type="similarity">
    <text evidence="2">Belongs to the universal stress protein A family.</text>
</comment>
<proteinExistence type="inferred from homology"/>
<reference evidence="6 7" key="1">
    <citation type="submission" date="2014-11" db="EMBL/GenBank/DDBJ databases">
        <title>Genome sequence of Pseudomonas tuomuerensis JCM 14085.</title>
        <authorList>
            <person name="Shin S.-K."/>
            <person name="Yi H."/>
        </authorList>
    </citation>
    <scope>NUCLEOTIDE SEQUENCE [LARGE SCALE GENOMIC DNA]</scope>
    <source>
        <strain evidence="6 7">JCM 14085</strain>
    </source>
</reference>
<evidence type="ECO:0000259" key="5">
    <source>
        <dbReference type="Pfam" id="PF00582"/>
    </source>
</evidence>
<keyword evidence="7" id="KW-1185">Reference proteome</keyword>
<dbReference type="InterPro" id="IPR006016">
    <property type="entry name" value="UspA"/>
</dbReference>
<dbReference type="SUPFAM" id="SSF52402">
    <property type="entry name" value="Adenine nucleotide alpha hydrolases-like"/>
    <property type="match status" value="2"/>
</dbReference>
<feature type="domain" description="UspA" evidence="5">
    <location>
        <begin position="151"/>
        <end position="297"/>
    </location>
</feature>
<dbReference type="Proteomes" id="UP000030980">
    <property type="component" value="Unassembled WGS sequence"/>
</dbReference>
<dbReference type="STRING" id="706570.PT85_03920"/>
<protein>
    <submittedName>
        <fullName evidence="6">Universal stress protein UspA</fullName>
    </submittedName>
</protein>
<dbReference type="PANTHER" id="PTHR47892:SF1">
    <property type="entry name" value="UNIVERSAL STRESS PROTEIN E"/>
    <property type="match status" value="1"/>
</dbReference>
<feature type="domain" description="UspA" evidence="5">
    <location>
        <begin position="3"/>
        <end position="142"/>
    </location>
</feature>
<comment type="caution">
    <text evidence="6">The sequence shown here is derived from an EMBL/GenBank/DDBJ whole genome shotgun (WGS) entry which is preliminary data.</text>
</comment>
<evidence type="ECO:0000256" key="3">
    <source>
        <dbReference type="ARBA" id="ARBA00022490"/>
    </source>
</evidence>
<comment type="function">
    <text evidence="4">Required for resistance to DNA-damaging agents.</text>
</comment>
<evidence type="ECO:0000313" key="6">
    <source>
        <dbReference type="EMBL" id="KHO65252.1"/>
    </source>
</evidence>
<dbReference type="AlphaFoldDB" id="A0A0B3C116"/>
<dbReference type="PRINTS" id="PR01438">
    <property type="entry name" value="UNVRSLSTRESS"/>
</dbReference>